<dbReference type="PANTHER" id="PTHR12832">
    <property type="entry name" value="TESTIS-SPECIFIC PROTEIN PBS13 T-COMPLEX 11"/>
    <property type="match status" value="1"/>
</dbReference>
<accession>A0A1E3NST2</accession>
<dbReference type="Proteomes" id="UP000094455">
    <property type="component" value="Unassembled WGS sequence"/>
</dbReference>
<feature type="compositionally biased region" description="Low complexity" evidence="2">
    <location>
        <begin position="99"/>
        <end position="134"/>
    </location>
</feature>
<feature type="compositionally biased region" description="Polar residues" evidence="2">
    <location>
        <begin position="157"/>
        <end position="169"/>
    </location>
</feature>
<evidence type="ECO:0000313" key="4">
    <source>
        <dbReference type="Proteomes" id="UP000094455"/>
    </source>
</evidence>
<gene>
    <name evidence="3" type="ORF">PICMEDRAFT_70255</name>
</gene>
<name>A0A1E3NST2_9ASCO</name>
<dbReference type="GO" id="GO:0010737">
    <property type="term" value="P:protein kinase A signaling"/>
    <property type="evidence" value="ECO:0007669"/>
    <property type="project" value="TreeGrafter"/>
</dbReference>
<feature type="region of interest" description="Disordered" evidence="2">
    <location>
        <begin position="199"/>
        <end position="225"/>
    </location>
</feature>
<evidence type="ECO:0000313" key="3">
    <source>
        <dbReference type="EMBL" id="ODQ48633.1"/>
    </source>
</evidence>
<dbReference type="AlphaFoldDB" id="A0A1E3NST2"/>
<comment type="similarity">
    <text evidence="1">Belongs to the TCP11 family.</text>
</comment>
<dbReference type="Pfam" id="PF05794">
    <property type="entry name" value="Tcp11"/>
    <property type="match status" value="1"/>
</dbReference>
<feature type="region of interest" description="Disordered" evidence="2">
    <location>
        <begin position="1"/>
        <end position="25"/>
    </location>
</feature>
<dbReference type="OrthoDB" id="276323at2759"/>
<dbReference type="GeneID" id="30180281"/>
<protein>
    <recommendedName>
        <fullName evidence="5">Protein SOK1</fullName>
    </recommendedName>
</protein>
<evidence type="ECO:0000256" key="1">
    <source>
        <dbReference type="ARBA" id="ARBA00010954"/>
    </source>
</evidence>
<reference evidence="3 4" key="1">
    <citation type="journal article" date="2016" name="Proc. Natl. Acad. Sci. U.S.A.">
        <title>Comparative genomics of biotechnologically important yeasts.</title>
        <authorList>
            <person name="Riley R."/>
            <person name="Haridas S."/>
            <person name="Wolfe K.H."/>
            <person name="Lopes M.R."/>
            <person name="Hittinger C.T."/>
            <person name="Goeker M."/>
            <person name="Salamov A.A."/>
            <person name="Wisecaver J.H."/>
            <person name="Long T.M."/>
            <person name="Calvey C.H."/>
            <person name="Aerts A.L."/>
            <person name="Barry K.W."/>
            <person name="Choi C."/>
            <person name="Clum A."/>
            <person name="Coughlan A.Y."/>
            <person name="Deshpande S."/>
            <person name="Douglass A.P."/>
            <person name="Hanson S.J."/>
            <person name="Klenk H.-P."/>
            <person name="LaButti K.M."/>
            <person name="Lapidus A."/>
            <person name="Lindquist E.A."/>
            <person name="Lipzen A.M."/>
            <person name="Meier-Kolthoff J.P."/>
            <person name="Ohm R.A."/>
            <person name="Otillar R.P."/>
            <person name="Pangilinan J.L."/>
            <person name="Peng Y."/>
            <person name="Rokas A."/>
            <person name="Rosa C.A."/>
            <person name="Scheuner C."/>
            <person name="Sibirny A.A."/>
            <person name="Slot J.C."/>
            <person name="Stielow J.B."/>
            <person name="Sun H."/>
            <person name="Kurtzman C.P."/>
            <person name="Blackwell M."/>
            <person name="Grigoriev I.V."/>
            <person name="Jeffries T.W."/>
        </authorList>
    </citation>
    <scope>NUCLEOTIDE SEQUENCE [LARGE SCALE GENOMIC DNA]</scope>
    <source>
        <strain evidence="3 4">NRRL Y-2026</strain>
    </source>
</reference>
<keyword evidence="4" id="KW-1185">Reference proteome</keyword>
<dbReference type="STRING" id="763406.A0A1E3NST2"/>
<dbReference type="InterPro" id="IPR008862">
    <property type="entry name" value="Tcp11"/>
</dbReference>
<feature type="region of interest" description="Disordered" evidence="2">
    <location>
        <begin position="85"/>
        <end position="169"/>
    </location>
</feature>
<dbReference type="RefSeq" id="XP_019019746.1">
    <property type="nucleotide sequence ID" value="XM_019163594.1"/>
</dbReference>
<evidence type="ECO:0000256" key="2">
    <source>
        <dbReference type="SAM" id="MobiDB-lite"/>
    </source>
</evidence>
<dbReference type="PANTHER" id="PTHR12832:SF11">
    <property type="entry name" value="LD23868P"/>
    <property type="match status" value="1"/>
</dbReference>
<dbReference type="EMBL" id="KV454001">
    <property type="protein sequence ID" value="ODQ48633.1"/>
    <property type="molecule type" value="Genomic_DNA"/>
</dbReference>
<organism evidence="3 4">
    <name type="scientific">Pichia membranifaciens NRRL Y-2026</name>
    <dbReference type="NCBI Taxonomy" id="763406"/>
    <lineage>
        <taxon>Eukaryota</taxon>
        <taxon>Fungi</taxon>
        <taxon>Dikarya</taxon>
        <taxon>Ascomycota</taxon>
        <taxon>Saccharomycotina</taxon>
        <taxon>Pichiomycetes</taxon>
        <taxon>Pichiales</taxon>
        <taxon>Pichiaceae</taxon>
        <taxon>Pichia</taxon>
    </lineage>
</organism>
<proteinExistence type="inferred from homology"/>
<feature type="compositionally biased region" description="Polar residues" evidence="2">
    <location>
        <begin position="1"/>
        <end position="11"/>
    </location>
</feature>
<sequence length="797" mass="90101">MMNHLNNSNNDQDIERPPHFKNVFSPNDVSANADNCLNTNNIVTSESRRPSLVVVPMNNGGHDMRHLALTARSDDLNLDIEMQDGSTESDDASVGGGASTASSACSSSSSSAGGSQTASSSASSVPTASSATATQIMDIPPRSCTDGVLGKPDTLPAASTGNTPLNRTLQNENLNNEHSEKANSNPQLTHQLISNFQFLNLPSNKKPTKKSSSKISKNTTKPIKKYRSKSLPNIHIPSKRSHQILLDIYKQNFKNKNGRSKPGNAVGHNLNNPDMNMNMNMNVGMMNMNMNMNINMGMNMSMNINSNGTNNFMNIHHQQQLFLQHQQQQQMLLLPPVNLHSMHEIDLQEVLKNPQLRHDILFDPQLQFRPNLDGERGKRKKVQSENYWNMIKFETERLLKSSHPKAIDHNSPIIIMFQCLKSILVSLIPSKDISSIEEILDISLLIQELNSKCFNFLGFFDWICSIFKLHCAPMRDTWVDELGTLFHKACESEDEVNIDYLIEGLKTLFLILEAMKLDVANHQIRILRPLLCSSAVSFEKEYFKNAIKRNKINFTSSMLWFKKNSIELDSKNPRDVLNYSVLNLLSCSTMYHQFPNTLNFDHTRLLLLRADLRHIICTKLCSILYKTLIYQNNLDKSLLNDANMLSFKKEILNIIVDENGNSKWTKNLKNLSVQLINNLFGNLDSDKIDFAYNWLLKQTQPNSKVYSLLESKLFEKILPFLSAPFAINNNTNTNNNIDSISTSMATNSNSSNSNSTSSKIEDDIIVNDELRNVTDRLNQLIEFNYNVFSDMYTSYLN</sequence>
<evidence type="ECO:0008006" key="5">
    <source>
        <dbReference type="Google" id="ProtNLM"/>
    </source>
</evidence>